<keyword evidence="3" id="KW-1185">Reference proteome</keyword>
<evidence type="ECO:0000313" key="3">
    <source>
        <dbReference type="Proteomes" id="UP000018936"/>
    </source>
</evidence>
<feature type="region of interest" description="Disordered" evidence="1">
    <location>
        <begin position="59"/>
        <end position="159"/>
    </location>
</feature>
<feature type="non-terminal residue" evidence="2">
    <location>
        <position position="1"/>
    </location>
</feature>
<feature type="compositionally biased region" description="Basic and acidic residues" evidence="1">
    <location>
        <begin position="72"/>
        <end position="98"/>
    </location>
</feature>
<gene>
    <name evidence="2" type="ORF">L345_05476</name>
</gene>
<organism evidence="2 3">
    <name type="scientific">Ophiophagus hannah</name>
    <name type="common">King cobra</name>
    <name type="synonym">Naja hannah</name>
    <dbReference type="NCBI Taxonomy" id="8665"/>
    <lineage>
        <taxon>Eukaryota</taxon>
        <taxon>Metazoa</taxon>
        <taxon>Chordata</taxon>
        <taxon>Craniata</taxon>
        <taxon>Vertebrata</taxon>
        <taxon>Euteleostomi</taxon>
        <taxon>Lepidosauria</taxon>
        <taxon>Squamata</taxon>
        <taxon>Bifurcata</taxon>
        <taxon>Unidentata</taxon>
        <taxon>Episquamata</taxon>
        <taxon>Toxicofera</taxon>
        <taxon>Serpentes</taxon>
        <taxon>Colubroidea</taxon>
        <taxon>Elapidae</taxon>
        <taxon>Elapinae</taxon>
        <taxon>Ophiophagus</taxon>
    </lineage>
</organism>
<reference evidence="2 3" key="1">
    <citation type="journal article" date="2013" name="Proc. Natl. Acad. Sci. U.S.A.">
        <title>The king cobra genome reveals dynamic gene evolution and adaptation in the snake venom system.</title>
        <authorList>
            <person name="Vonk F.J."/>
            <person name="Casewell N.R."/>
            <person name="Henkel C.V."/>
            <person name="Heimberg A.M."/>
            <person name="Jansen H.J."/>
            <person name="McCleary R.J."/>
            <person name="Kerkkamp H.M."/>
            <person name="Vos R.A."/>
            <person name="Guerreiro I."/>
            <person name="Calvete J.J."/>
            <person name="Wuster W."/>
            <person name="Woods A.E."/>
            <person name="Logan J.M."/>
            <person name="Harrison R.A."/>
            <person name="Castoe T.A."/>
            <person name="de Koning A.P."/>
            <person name="Pollock D.D."/>
            <person name="Yandell M."/>
            <person name="Calderon D."/>
            <person name="Renjifo C."/>
            <person name="Currier R.B."/>
            <person name="Salgado D."/>
            <person name="Pla D."/>
            <person name="Sanz L."/>
            <person name="Hyder A.S."/>
            <person name="Ribeiro J.M."/>
            <person name="Arntzen J.W."/>
            <person name="van den Thillart G.E."/>
            <person name="Boetzer M."/>
            <person name="Pirovano W."/>
            <person name="Dirks R.P."/>
            <person name="Spaink H.P."/>
            <person name="Duboule D."/>
            <person name="McGlinn E."/>
            <person name="Kini R.M."/>
            <person name="Richardson M.K."/>
        </authorList>
    </citation>
    <scope>NUCLEOTIDE SEQUENCE</scope>
    <source>
        <tissue evidence="2">Blood</tissue>
    </source>
</reference>
<feature type="compositionally biased region" description="Basic and acidic residues" evidence="1">
    <location>
        <begin position="108"/>
        <end position="124"/>
    </location>
</feature>
<protein>
    <submittedName>
        <fullName evidence="2">Uncharacterized protein</fullName>
    </submittedName>
</protein>
<name>V8P332_OPHHA</name>
<dbReference type="AlphaFoldDB" id="V8P332"/>
<dbReference type="EMBL" id="AZIM01000954">
    <property type="protein sequence ID" value="ETE68715.1"/>
    <property type="molecule type" value="Genomic_DNA"/>
</dbReference>
<dbReference type="Proteomes" id="UP000018936">
    <property type="component" value="Unassembled WGS sequence"/>
</dbReference>
<feature type="compositionally biased region" description="Basic and acidic residues" evidence="1">
    <location>
        <begin position="134"/>
        <end position="159"/>
    </location>
</feature>
<sequence>MKLIKSPILKGRVLITRDFSPFISVLKTRSNSSSGLEDTGAVQKFRVESGEKTSCYNGRTLFSKASIMGLFQRKEDKKGKEGRREGGKEGRREEERKGGNRKRGRKEGRKEERKREGREEERKGENRKRGRKEGRREGGREEIEGEGGREEERKEEERK</sequence>
<evidence type="ECO:0000256" key="1">
    <source>
        <dbReference type="SAM" id="MobiDB-lite"/>
    </source>
</evidence>
<accession>V8P332</accession>
<comment type="caution">
    <text evidence="2">The sequence shown here is derived from an EMBL/GenBank/DDBJ whole genome shotgun (WGS) entry which is preliminary data.</text>
</comment>
<evidence type="ECO:0000313" key="2">
    <source>
        <dbReference type="EMBL" id="ETE68715.1"/>
    </source>
</evidence>
<proteinExistence type="predicted"/>